<dbReference type="HOGENOM" id="CLU_104752_0_0_1"/>
<name>A0A0C3BFV6_SERVB</name>
<dbReference type="Proteomes" id="UP000054097">
    <property type="component" value="Unassembled WGS sequence"/>
</dbReference>
<reference evidence="2" key="2">
    <citation type="submission" date="2015-01" db="EMBL/GenBank/DDBJ databases">
        <title>Evolutionary Origins and Diversification of the Mycorrhizal Mutualists.</title>
        <authorList>
            <consortium name="DOE Joint Genome Institute"/>
            <consortium name="Mycorrhizal Genomics Consortium"/>
            <person name="Kohler A."/>
            <person name="Kuo A."/>
            <person name="Nagy L.G."/>
            <person name="Floudas D."/>
            <person name="Copeland A."/>
            <person name="Barry K.W."/>
            <person name="Cichocki N."/>
            <person name="Veneault-Fourrey C."/>
            <person name="LaButti K."/>
            <person name="Lindquist E.A."/>
            <person name="Lipzen A."/>
            <person name="Lundell T."/>
            <person name="Morin E."/>
            <person name="Murat C."/>
            <person name="Riley R."/>
            <person name="Ohm R."/>
            <person name="Sun H."/>
            <person name="Tunlid A."/>
            <person name="Henrissat B."/>
            <person name="Grigoriev I.V."/>
            <person name="Hibbett D.S."/>
            <person name="Martin F."/>
        </authorList>
    </citation>
    <scope>NUCLEOTIDE SEQUENCE [LARGE SCALE GENOMIC DNA]</scope>
    <source>
        <strain evidence="2">MAFF 305830</strain>
    </source>
</reference>
<keyword evidence="2" id="KW-1185">Reference proteome</keyword>
<dbReference type="OrthoDB" id="3437960at2759"/>
<protein>
    <recommendedName>
        <fullName evidence="3">C2H2-type domain-containing protein</fullName>
    </recommendedName>
</protein>
<gene>
    <name evidence="1" type="ORF">M408DRAFT_284527</name>
</gene>
<evidence type="ECO:0008006" key="3">
    <source>
        <dbReference type="Google" id="ProtNLM"/>
    </source>
</evidence>
<evidence type="ECO:0000313" key="1">
    <source>
        <dbReference type="EMBL" id="KIM30371.1"/>
    </source>
</evidence>
<organism evidence="1 2">
    <name type="scientific">Serendipita vermifera MAFF 305830</name>
    <dbReference type="NCBI Taxonomy" id="933852"/>
    <lineage>
        <taxon>Eukaryota</taxon>
        <taxon>Fungi</taxon>
        <taxon>Dikarya</taxon>
        <taxon>Basidiomycota</taxon>
        <taxon>Agaricomycotina</taxon>
        <taxon>Agaricomycetes</taxon>
        <taxon>Sebacinales</taxon>
        <taxon>Serendipitaceae</taxon>
        <taxon>Serendipita</taxon>
    </lineage>
</organism>
<dbReference type="AlphaFoldDB" id="A0A0C3BFV6"/>
<sequence length="143" mass="16403">MEEDITGAHSPEQILGYFGHLKINNPDLYAMINQDAKELSRIFDVLSTDAQEVYVEGIRKYVCVQCGRIHDRKQRANDCRYSDLKLKPYLCQGACGLDSCDRSYVSKQLLNRHCENDQVKMCGRCNKYQSKQNYARHVGSCQG</sequence>
<dbReference type="EMBL" id="KN824284">
    <property type="protein sequence ID" value="KIM30371.1"/>
    <property type="molecule type" value="Genomic_DNA"/>
</dbReference>
<reference evidence="1 2" key="1">
    <citation type="submission" date="2014-04" db="EMBL/GenBank/DDBJ databases">
        <authorList>
            <consortium name="DOE Joint Genome Institute"/>
            <person name="Kuo A."/>
            <person name="Zuccaro A."/>
            <person name="Kohler A."/>
            <person name="Nagy L.G."/>
            <person name="Floudas D."/>
            <person name="Copeland A."/>
            <person name="Barry K.W."/>
            <person name="Cichocki N."/>
            <person name="Veneault-Fourrey C."/>
            <person name="LaButti K."/>
            <person name="Lindquist E.A."/>
            <person name="Lipzen A."/>
            <person name="Lundell T."/>
            <person name="Morin E."/>
            <person name="Murat C."/>
            <person name="Sun H."/>
            <person name="Tunlid A."/>
            <person name="Henrissat B."/>
            <person name="Grigoriev I.V."/>
            <person name="Hibbett D.S."/>
            <person name="Martin F."/>
            <person name="Nordberg H.P."/>
            <person name="Cantor M.N."/>
            <person name="Hua S.X."/>
        </authorList>
    </citation>
    <scope>NUCLEOTIDE SEQUENCE [LARGE SCALE GENOMIC DNA]</scope>
    <source>
        <strain evidence="1 2">MAFF 305830</strain>
    </source>
</reference>
<proteinExistence type="predicted"/>
<accession>A0A0C3BFV6</accession>
<evidence type="ECO:0000313" key="2">
    <source>
        <dbReference type="Proteomes" id="UP000054097"/>
    </source>
</evidence>